<dbReference type="InterPro" id="IPR036396">
    <property type="entry name" value="Cyt_P450_sf"/>
</dbReference>
<dbReference type="GO" id="GO:0017000">
    <property type="term" value="P:antibiotic biosynthetic process"/>
    <property type="evidence" value="ECO:0007669"/>
    <property type="project" value="UniProtKB-ARBA"/>
</dbReference>
<dbReference type="InterPro" id="IPR001128">
    <property type="entry name" value="Cyt_P450"/>
</dbReference>
<keyword evidence="6 7" id="KW-0503">Monooxygenase</keyword>
<dbReference type="PANTHER" id="PTHR46696">
    <property type="entry name" value="P450, PUTATIVE (EUROFUNG)-RELATED"/>
    <property type="match status" value="1"/>
</dbReference>
<keyword evidence="2 7" id="KW-0349">Heme</keyword>
<dbReference type="FunFam" id="1.10.630.10:FF:000018">
    <property type="entry name" value="Cytochrome P450 monooxygenase"/>
    <property type="match status" value="1"/>
</dbReference>
<dbReference type="PANTHER" id="PTHR46696:SF1">
    <property type="entry name" value="CYTOCHROME P450 YJIB-RELATED"/>
    <property type="match status" value="1"/>
</dbReference>
<evidence type="ECO:0000256" key="7">
    <source>
        <dbReference type="RuleBase" id="RU000461"/>
    </source>
</evidence>
<gene>
    <name evidence="8" type="ORF">Aru02nite_61640</name>
</gene>
<dbReference type="InterPro" id="IPR002397">
    <property type="entry name" value="Cyt_P450_B"/>
</dbReference>
<keyword evidence="5 7" id="KW-0408">Iron</keyword>
<accession>A0A8J3NFU9</accession>
<dbReference type="AlphaFoldDB" id="A0A8J3NFU9"/>
<evidence type="ECO:0000313" key="9">
    <source>
        <dbReference type="Proteomes" id="UP000612808"/>
    </source>
</evidence>
<evidence type="ECO:0000313" key="8">
    <source>
        <dbReference type="EMBL" id="GID15275.1"/>
    </source>
</evidence>
<name>A0A8J3NFU9_9ACTN</name>
<dbReference type="GO" id="GO:0020037">
    <property type="term" value="F:heme binding"/>
    <property type="evidence" value="ECO:0007669"/>
    <property type="project" value="InterPro"/>
</dbReference>
<evidence type="ECO:0000256" key="2">
    <source>
        <dbReference type="ARBA" id="ARBA00022617"/>
    </source>
</evidence>
<dbReference type="PROSITE" id="PS00086">
    <property type="entry name" value="CYTOCHROME_P450"/>
    <property type="match status" value="1"/>
</dbReference>
<comment type="caution">
    <text evidence="8">The sequence shown here is derived from an EMBL/GenBank/DDBJ whole genome shotgun (WGS) entry which is preliminary data.</text>
</comment>
<evidence type="ECO:0000256" key="6">
    <source>
        <dbReference type="ARBA" id="ARBA00023033"/>
    </source>
</evidence>
<keyword evidence="3 7" id="KW-0479">Metal-binding</keyword>
<dbReference type="Proteomes" id="UP000612808">
    <property type="component" value="Unassembled WGS sequence"/>
</dbReference>
<keyword evidence="9" id="KW-1185">Reference proteome</keyword>
<protein>
    <submittedName>
        <fullName evidence="8">Cytochrome P450 hydroxylase</fullName>
    </submittedName>
</protein>
<evidence type="ECO:0000256" key="5">
    <source>
        <dbReference type="ARBA" id="ARBA00023004"/>
    </source>
</evidence>
<dbReference type="EMBL" id="BOMB01000040">
    <property type="protein sequence ID" value="GID15275.1"/>
    <property type="molecule type" value="Genomic_DNA"/>
</dbReference>
<dbReference type="PRINTS" id="PR00359">
    <property type="entry name" value="BP450"/>
</dbReference>
<dbReference type="GO" id="GO:0016705">
    <property type="term" value="F:oxidoreductase activity, acting on paired donors, with incorporation or reduction of molecular oxygen"/>
    <property type="evidence" value="ECO:0007669"/>
    <property type="project" value="InterPro"/>
</dbReference>
<dbReference type="Pfam" id="PF00067">
    <property type="entry name" value="p450"/>
    <property type="match status" value="1"/>
</dbReference>
<dbReference type="GO" id="GO:0004497">
    <property type="term" value="F:monooxygenase activity"/>
    <property type="evidence" value="ECO:0007669"/>
    <property type="project" value="UniProtKB-KW"/>
</dbReference>
<sequence length="363" mass="38379">MLAAGNVVREAGPVRRDETPDGAAVWVVSRYREVREALADPRLSLDKAHSTGGYRGFSLPPALDANLLNLDPPDHTRLRRLAATAFTRTRVAALRASTERATDALLSTMDGVNSVDLMAALAVPLPLTVIGDLLGVPVEDRARFRAWTDTLVAPDPARPEATRAALGGMLAFLTGLIAAKRAAPADDLLSGLVAARDADDRLSEDELLSLAFLLLWAGYENSVHLIGNAVLDRLTGRTGGGAALEDLIAAADPNPYAIRRFPLGDLRIGGVDIPAGDTVLLCIAAANGDPARGGDPHLTFGHGSHYCLGAPLARLEAETVLGRLLARFPHLRLAVPVGELRWRPSWRSRGLLALPVHPGPAAG</sequence>
<proteinExistence type="inferred from homology"/>
<keyword evidence="4 7" id="KW-0560">Oxidoreductase</keyword>
<evidence type="ECO:0000256" key="1">
    <source>
        <dbReference type="ARBA" id="ARBA00010617"/>
    </source>
</evidence>
<dbReference type="CDD" id="cd11029">
    <property type="entry name" value="CYP107-like"/>
    <property type="match status" value="1"/>
</dbReference>
<evidence type="ECO:0000256" key="3">
    <source>
        <dbReference type="ARBA" id="ARBA00022723"/>
    </source>
</evidence>
<dbReference type="SUPFAM" id="SSF48264">
    <property type="entry name" value="Cytochrome P450"/>
    <property type="match status" value="1"/>
</dbReference>
<dbReference type="InterPro" id="IPR017972">
    <property type="entry name" value="Cyt_P450_CS"/>
</dbReference>
<dbReference type="Gene3D" id="1.10.630.10">
    <property type="entry name" value="Cytochrome P450"/>
    <property type="match status" value="2"/>
</dbReference>
<dbReference type="GO" id="GO:0005506">
    <property type="term" value="F:iron ion binding"/>
    <property type="evidence" value="ECO:0007669"/>
    <property type="project" value="InterPro"/>
</dbReference>
<reference evidence="8" key="1">
    <citation type="submission" date="2021-01" db="EMBL/GenBank/DDBJ databases">
        <title>Whole genome shotgun sequence of Actinocatenispora rupis NBRC 107355.</title>
        <authorList>
            <person name="Komaki H."/>
            <person name="Tamura T."/>
        </authorList>
    </citation>
    <scope>NUCLEOTIDE SEQUENCE</scope>
    <source>
        <strain evidence="8">NBRC 107355</strain>
    </source>
</reference>
<organism evidence="8 9">
    <name type="scientific">Actinocatenispora rupis</name>
    <dbReference type="NCBI Taxonomy" id="519421"/>
    <lineage>
        <taxon>Bacteria</taxon>
        <taxon>Bacillati</taxon>
        <taxon>Actinomycetota</taxon>
        <taxon>Actinomycetes</taxon>
        <taxon>Micromonosporales</taxon>
        <taxon>Micromonosporaceae</taxon>
        <taxon>Actinocatenispora</taxon>
    </lineage>
</organism>
<evidence type="ECO:0000256" key="4">
    <source>
        <dbReference type="ARBA" id="ARBA00023002"/>
    </source>
</evidence>
<comment type="similarity">
    <text evidence="1 7">Belongs to the cytochrome P450 family.</text>
</comment>
<dbReference type="RefSeq" id="WP_203663502.1">
    <property type="nucleotide sequence ID" value="NZ_BAAAZM010000005.1"/>
</dbReference>